<protein>
    <recommendedName>
        <fullName evidence="3">Outer membrane protein beta-barrel domain-containing protein</fullName>
    </recommendedName>
</protein>
<evidence type="ECO:0000313" key="2">
    <source>
        <dbReference type="Proteomes" id="UP000291124"/>
    </source>
</evidence>
<name>A0A4P6YGH0_9FLAO</name>
<dbReference type="Gene3D" id="2.40.160.20">
    <property type="match status" value="1"/>
</dbReference>
<dbReference type="AlphaFoldDB" id="A0A4P6YGH0"/>
<keyword evidence="2" id="KW-1185">Reference proteome</keyword>
<reference evidence="2" key="1">
    <citation type="submission" date="2019-03" db="EMBL/GenBank/DDBJ databases">
        <title>Flavobacterium sp.</title>
        <authorList>
            <person name="Kim H."/>
        </authorList>
    </citation>
    <scope>NUCLEOTIDE SEQUENCE [LARGE SCALE GENOMIC DNA]</scope>
    <source>
        <strain evidence="2">GS13</strain>
    </source>
</reference>
<dbReference type="KEGG" id="fnk:E1750_14920"/>
<gene>
    <name evidence="1" type="ORF">E1750_14920</name>
</gene>
<dbReference type="OrthoDB" id="1161695at2"/>
<proteinExistence type="predicted"/>
<evidence type="ECO:0000313" key="1">
    <source>
        <dbReference type="EMBL" id="QBN20034.1"/>
    </source>
</evidence>
<dbReference type="Proteomes" id="UP000291124">
    <property type="component" value="Chromosome"/>
</dbReference>
<sequence>MMKKIILLVLLALVITNGYSQKKGAFRVGLDVGYVPAGGGGGGLLTIEPKYNITENMNVGLRFGGAAVIRDLESNVGDSYTAKVAGISSFVGTYDYYFHKSGSGSSFAPYVGAGLGYYSLANVEVDDSEVDSGVLNPSVSSVFGGLIRGGFEWTGFRFGLEYNFLPSSDLEDFDGNKVGTANNAYFGVSIGFFVGGGKWGAKAP</sequence>
<organism evidence="1 2">
    <name type="scientific">Flavobacterium nackdongense</name>
    <dbReference type="NCBI Taxonomy" id="2547394"/>
    <lineage>
        <taxon>Bacteria</taxon>
        <taxon>Pseudomonadati</taxon>
        <taxon>Bacteroidota</taxon>
        <taxon>Flavobacteriia</taxon>
        <taxon>Flavobacteriales</taxon>
        <taxon>Flavobacteriaceae</taxon>
        <taxon>Flavobacterium</taxon>
    </lineage>
</organism>
<dbReference type="EMBL" id="CP037933">
    <property type="protein sequence ID" value="QBN20034.1"/>
    <property type="molecule type" value="Genomic_DNA"/>
</dbReference>
<accession>A0A4P6YGH0</accession>
<evidence type="ECO:0008006" key="3">
    <source>
        <dbReference type="Google" id="ProtNLM"/>
    </source>
</evidence>